<evidence type="ECO:0000256" key="1">
    <source>
        <dbReference type="SAM" id="MobiDB-lite"/>
    </source>
</evidence>
<protein>
    <submittedName>
        <fullName evidence="2">Uncharacterized protein</fullName>
    </submittedName>
</protein>
<proteinExistence type="predicted"/>
<sequence length="168" mass="18345">MEFEKLANARVGDELEMPDFLVPPGSFALDDSLSLGSAYSTSDVDHSVDEGEGQLTDEDFRRPLAMETPPAQAAGRVKRGDVSEVDGVLRVGNVPLSDITVDNVWAALGMDSRLVRSASKRNGVQPDEEEVQPLPMPEPIVQSAEEKRFIERVTKMDDAEISKIFGTL</sequence>
<feature type="region of interest" description="Disordered" evidence="1">
    <location>
        <begin position="38"/>
        <end position="79"/>
    </location>
</feature>
<accession>A0A7S1ISL0</accession>
<dbReference type="EMBL" id="HBGA01088115">
    <property type="protein sequence ID" value="CAD9021825.1"/>
    <property type="molecule type" value="Transcribed_RNA"/>
</dbReference>
<gene>
    <name evidence="2" type="ORF">EGYM00392_LOCUS32946</name>
</gene>
<dbReference type="AlphaFoldDB" id="A0A7S1ISL0"/>
<organism evidence="2">
    <name type="scientific">Eutreptiella gymnastica</name>
    <dbReference type="NCBI Taxonomy" id="73025"/>
    <lineage>
        <taxon>Eukaryota</taxon>
        <taxon>Discoba</taxon>
        <taxon>Euglenozoa</taxon>
        <taxon>Euglenida</taxon>
        <taxon>Spirocuta</taxon>
        <taxon>Euglenophyceae</taxon>
        <taxon>Eutreptiales</taxon>
        <taxon>Eutreptiaceae</taxon>
        <taxon>Eutreptiella</taxon>
    </lineage>
</organism>
<name>A0A7S1ISL0_9EUGL</name>
<reference evidence="2" key="1">
    <citation type="submission" date="2021-01" db="EMBL/GenBank/DDBJ databases">
        <authorList>
            <person name="Corre E."/>
            <person name="Pelletier E."/>
            <person name="Niang G."/>
            <person name="Scheremetjew M."/>
            <person name="Finn R."/>
            <person name="Kale V."/>
            <person name="Holt S."/>
            <person name="Cochrane G."/>
            <person name="Meng A."/>
            <person name="Brown T."/>
            <person name="Cohen L."/>
        </authorList>
    </citation>
    <scope>NUCLEOTIDE SEQUENCE</scope>
    <source>
        <strain evidence="2">NIES-381</strain>
    </source>
</reference>
<feature type="region of interest" description="Disordered" evidence="1">
    <location>
        <begin position="119"/>
        <end position="143"/>
    </location>
</feature>
<evidence type="ECO:0000313" key="2">
    <source>
        <dbReference type="EMBL" id="CAD9021825.1"/>
    </source>
</evidence>